<dbReference type="GO" id="GO:0005634">
    <property type="term" value="C:nucleus"/>
    <property type="evidence" value="ECO:0007669"/>
    <property type="project" value="UniProtKB-SubCell"/>
</dbReference>
<name>A0A179EXN2_METCM</name>
<dbReference type="RefSeq" id="XP_018136191.1">
    <property type="nucleotide sequence ID" value="XM_018292731.1"/>
</dbReference>
<dbReference type="InterPro" id="IPR002112">
    <property type="entry name" value="Leuzip_Jun"/>
</dbReference>
<keyword evidence="9" id="KW-1185">Reference proteome</keyword>
<evidence type="ECO:0000313" key="9">
    <source>
        <dbReference type="Proteomes" id="UP000078397"/>
    </source>
</evidence>
<dbReference type="Pfam" id="PF00170">
    <property type="entry name" value="bZIP_1"/>
    <property type="match status" value="1"/>
</dbReference>
<evidence type="ECO:0000256" key="2">
    <source>
        <dbReference type="ARBA" id="ARBA00023015"/>
    </source>
</evidence>
<dbReference type="PANTHER" id="PTHR19304">
    <property type="entry name" value="CYCLIC-AMP RESPONSE ELEMENT BINDING PROTEIN"/>
    <property type="match status" value="1"/>
</dbReference>
<dbReference type="PRINTS" id="PR00043">
    <property type="entry name" value="LEUZIPPRJUN"/>
</dbReference>
<dbReference type="InterPro" id="IPR046347">
    <property type="entry name" value="bZIP_sf"/>
</dbReference>
<keyword evidence="2" id="KW-0805">Transcription regulation</keyword>
<dbReference type="InterPro" id="IPR004827">
    <property type="entry name" value="bZIP"/>
</dbReference>
<comment type="caution">
    <text evidence="8">The sequence shown here is derived from an EMBL/GenBank/DDBJ whole genome shotgun (WGS) entry which is preliminary data.</text>
</comment>
<accession>A0A179EXN2</accession>
<gene>
    <name evidence="8" type="ORF">VFPPC_14967</name>
</gene>
<evidence type="ECO:0000313" key="8">
    <source>
        <dbReference type="EMBL" id="OAQ57946.1"/>
    </source>
</evidence>
<keyword evidence="3" id="KW-0238">DNA-binding</keyword>
<evidence type="ECO:0000256" key="5">
    <source>
        <dbReference type="ARBA" id="ARBA00023242"/>
    </source>
</evidence>
<keyword evidence="5" id="KW-0539">Nucleus</keyword>
<dbReference type="KEGG" id="pchm:VFPPC_14967"/>
<dbReference type="GeneID" id="28856725"/>
<protein>
    <submittedName>
        <fullName evidence="8">Transcription factor atf21</fullName>
    </submittedName>
</protein>
<dbReference type="Proteomes" id="UP000078397">
    <property type="component" value="Unassembled WGS sequence"/>
</dbReference>
<proteinExistence type="predicted"/>
<dbReference type="SUPFAM" id="SSF57959">
    <property type="entry name" value="Leucine zipper domain"/>
    <property type="match status" value="1"/>
</dbReference>
<dbReference type="GO" id="GO:0003677">
    <property type="term" value="F:DNA binding"/>
    <property type="evidence" value="ECO:0007669"/>
    <property type="project" value="UniProtKB-KW"/>
</dbReference>
<evidence type="ECO:0000256" key="4">
    <source>
        <dbReference type="ARBA" id="ARBA00023163"/>
    </source>
</evidence>
<feature type="compositionally biased region" description="Polar residues" evidence="6">
    <location>
        <begin position="90"/>
        <end position="110"/>
    </location>
</feature>
<feature type="domain" description="BZIP" evidence="7">
    <location>
        <begin position="169"/>
        <end position="224"/>
    </location>
</feature>
<sequence>METIRTEHQPSHFIMDAVDYSSWGQGELGERYLESCNTDFSNPFDETSPESCFDGDSTWMDGCGQLNYPHSHLSPRAVLHAFHAPEVTNSVPTESTQTPLQETPISSAKLNPNPKRKTTTATKYDKINIVNSKLKRACRSRSKSSSPATPDLLLANKEKVSDEDDTCLERSRVASNKFRERKRYEIAQLESKEYTMEDLNRQLRGMLDALASEILSLKMQLLQHTSCNCELIQVYISKEAHHFVESTERCQGAGFTK</sequence>
<dbReference type="Gene3D" id="1.20.5.170">
    <property type="match status" value="1"/>
</dbReference>
<reference evidence="8 9" key="1">
    <citation type="journal article" date="2016" name="PLoS Pathog.">
        <title>Biosynthesis of antibiotic leucinostatins in bio-control fungus Purpureocillium lilacinum and their inhibition on phytophthora revealed by genome mining.</title>
        <authorList>
            <person name="Wang G."/>
            <person name="Liu Z."/>
            <person name="Lin R."/>
            <person name="Li E."/>
            <person name="Mao Z."/>
            <person name="Ling J."/>
            <person name="Yang Y."/>
            <person name="Yin W.B."/>
            <person name="Xie B."/>
        </authorList>
    </citation>
    <scope>NUCLEOTIDE SEQUENCE [LARGE SCALE GENOMIC DNA]</scope>
    <source>
        <strain evidence="8">170</strain>
    </source>
</reference>
<organism evidence="8 9">
    <name type="scientific">Pochonia chlamydosporia 170</name>
    <dbReference type="NCBI Taxonomy" id="1380566"/>
    <lineage>
        <taxon>Eukaryota</taxon>
        <taxon>Fungi</taxon>
        <taxon>Dikarya</taxon>
        <taxon>Ascomycota</taxon>
        <taxon>Pezizomycotina</taxon>
        <taxon>Sordariomycetes</taxon>
        <taxon>Hypocreomycetidae</taxon>
        <taxon>Hypocreales</taxon>
        <taxon>Clavicipitaceae</taxon>
        <taxon>Pochonia</taxon>
    </lineage>
</organism>
<dbReference type="CDD" id="cd14687">
    <property type="entry name" value="bZIP_ATF2"/>
    <property type="match status" value="1"/>
</dbReference>
<comment type="subcellular location">
    <subcellularLocation>
        <location evidence="1">Nucleus</location>
    </subcellularLocation>
</comment>
<evidence type="ECO:0000256" key="6">
    <source>
        <dbReference type="SAM" id="MobiDB-lite"/>
    </source>
</evidence>
<dbReference type="STRING" id="1380566.A0A179EXN2"/>
<feature type="region of interest" description="Disordered" evidence="6">
    <location>
        <begin position="90"/>
        <end position="119"/>
    </location>
</feature>
<evidence type="ECO:0000256" key="1">
    <source>
        <dbReference type="ARBA" id="ARBA00004123"/>
    </source>
</evidence>
<dbReference type="EMBL" id="LSBJ02000022">
    <property type="protein sequence ID" value="OAQ57946.1"/>
    <property type="molecule type" value="Genomic_DNA"/>
</dbReference>
<dbReference type="OrthoDB" id="295274at2759"/>
<dbReference type="InterPro" id="IPR051027">
    <property type="entry name" value="bZIP_transcription_factors"/>
</dbReference>
<dbReference type="PROSITE" id="PS50217">
    <property type="entry name" value="BZIP"/>
    <property type="match status" value="1"/>
</dbReference>
<evidence type="ECO:0000259" key="7">
    <source>
        <dbReference type="PROSITE" id="PS50217"/>
    </source>
</evidence>
<dbReference type="AlphaFoldDB" id="A0A179EXN2"/>
<keyword evidence="4" id="KW-0804">Transcription</keyword>
<evidence type="ECO:0000256" key="3">
    <source>
        <dbReference type="ARBA" id="ARBA00023125"/>
    </source>
</evidence>
<dbReference type="GO" id="GO:0003700">
    <property type="term" value="F:DNA-binding transcription factor activity"/>
    <property type="evidence" value="ECO:0007669"/>
    <property type="project" value="InterPro"/>
</dbReference>